<keyword evidence="1" id="KW-0472">Membrane</keyword>
<proteinExistence type="predicted"/>
<dbReference type="PROSITE" id="PS50835">
    <property type="entry name" value="IG_LIKE"/>
    <property type="match status" value="1"/>
</dbReference>
<evidence type="ECO:0000256" key="2">
    <source>
        <dbReference type="SAM" id="SignalP"/>
    </source>
</evidence>
<dbReference type="InterPro" id="IPR007110">
    <property type="entry name" value="Ig-like_dom"/>
</dbReference>
<dbReference type="InterPro" id="IPR003598">
    <property type="entry name" value="Ig_sub2"/>
</dbReference>
<reference evidence="4 5" key="1">
    <citation type="submission" date="2022-05" db="EMBL/GenBank/DDBJ databases">
        <authorList>
            <consortium name="Genoscope - CEA"/>
            <person name="William W."/>
        </authorList>
    </citation>
    <scope>NUCLEOTIDE SEQUENCE [LARGE SCALE GENOMIC DNA]</scope>
</reference>
<dbReference type="Pfam" id="PF13927">
    <property type="entry name" value="Ig_3"/>
    <property type="match status" value="1"/>
</dbReference>
<dbReference type="EMBL" id="CALNXJ010000001">
    <property type="protein sequence ID" value="CAH3032076.1"/>
    <property type="molecule type" value="Genomic_DNA"/>
</dbReference>
<feature type="transmembrane region" description="Helical" evidence="1">
    <location>
        <begin position="129"/>
        <end position="151"/>
    </location>
</feature>
<comment type="caution">
    <text evidence="4">The sequence shown here is derived from an EMBL/GenBank/DDBJ whole genome shotgun (WGS) entry which is preliminary data.</text>
</comment>
<dbReference type="Proteomes" id="UP001159428">
    <property type="component" value="Unassembled WGS sequence"/>
</dbReference>
<dbReference type="SUPFAM" id="SSF48726">
    <property type="entry name" value="Immunoglobulin"/>
    <property type="match status" value="1"/>
</dbReference>
<name>A0AAU9VKM0_9CNID</name>
<dbReference type="InterPro" id="IPR036179">
    <property type="entry name" value="Ig-like_dom_sf"/>
</dbReference>
<keyword evidence="1" id="KW-0812">Transmembrane</keyword>
<keyword evidence="5" id="KW-1185">Reference proteome</keyword>
<organism evidence="4 5">
    <name type="scientific">Pocillopora meandrina</name>
    <dbReference type="NCBI Taxonomy" id="46732"/>
    <lineage>
        <taxon>Eukaryota</taxon>
        <taxon>Metazoa</taxon>
        <taxon>Cnidaria</taxon>
        <taxon>Anthozoa</taxon>
        <taxon>Hexacorallia</taxon>
        <taxon>Scleractinia</taxon>
        <taxon>Astrocoeniina</taxon>
        <taxon>Pocilloporidae</taxon>
        <taxon>Pocillopora</taxon>
    </lineage>
</organism>
<feature type="signal peptide" evidence="2">
    <location>
        <begin position="1"/>
        <end position="26"/>
    </location>
</feature>
<evidence type="ECO:0000313" key="5">
    <source>
        <dbReference type="Proteomes" id="UP001159428"/>
    </source>
</evidence>
<feature type="chain" id="PRO_5043885828" description="Ig-like domain-containing protein" evidence="2">
    <location>
        <begin position="27"/>
        <end position="245"/>
    </location>
</feature>
<evidence type="ECO:0000259" key="3">
    <source>
        <dbReference type="PROSITE" id="PS50835"/>
    </source>
</evidence>
<dbReference type="SMART" id="SM00409">
    <property type="entry name" value="IG"/>
    <property type="match status" value="1"/>
</dbReference>
<keyword evidence="1" id="KW-1133">Transmembrane helix</keyword>
<dbReference type="InterPro" id="IPR013783">
    <property type="entry name" value="Ig-like_fold"/>
</dbReference>
<dbReference type="SMART" id="SM00408">
    <property type="entry name" value="IGc2"/>
    <property type="match status" value="1"/>
</dbReference>
<dbReference type="Gene3D" id="2.60.40.10">
    <property type="entry name" value="Immunoglobulins"/>
    <property type="match status" value="1"/>
</dbReference>
<gene>
    <name evidence="4" type="ORF">PMEA_00000931</name>
</gene>
<dbReference type="AlphaFoldDB" id="A0AAU9VKM0"/>
<protein>
    <recommendedName>
        <fullName evidence="3">Ig-like domain-containing protein</fullName>
    </recommendedName>
</protein>
<dbReference type="InterPro" id="IPR003599">
    <property type="entry name" value="Ig_sub"/>
</dbReference>
<evidence type="ECO:0000313" key="4">
    <source>
        <dbReference type="EMBL" id="CAH3032076.1"/>
    </source>
</evidence>
<feature type="domain" description="Ig-like" evidence="3">
    <location>
        <begin position="20"/>
        <end position="102"/>
    </location>
</feature>
<accession>A0AAU9VKM0</accession>
<evidence type="ECO:0000256" key="1">
    <source>
        <dbReference type="SAM" id="Phobius"/>
    </source>
</evidence>
<sequence>MFCGVIIHRLSLALCCLALFQVTVFASNEPEDKTFEPGENITLVCGNGSLSSSTFLKWTKDGNILFNTTSHNISLVLSNLTKEDAGLYICTANNSKVLKKIQLVSPSDVQEETEQPPEEQDDGLSNVDYIAIALALGLTVFIIVFMAVFLYRAKRRRKNEYYKRRWRVNVNGNQNVAVEEENVRKPGYPINDFQVRMAPKEPRKSSRQNNRPAEYHWLETLGRDEHTDGNANAPGRPMYQYTAYV</sequence>
<keyword evidence="2" id="KW-0732">Signal</keyword>